<dbReference type="RefSeq" id="WP_134152084.1">
    <property type="nucleotide sequence ID" value="NZ_BFAZ01000012.1"/>
</dbReference>
<protein>
    <submittedName>
        <fullName evidence="1">Uncharacterized protein</fullName>
    </submittedName>
</protein>
<name>A0A2P2DIJ8_9LEPT</name>
<organism evidence="1 2">
    <name type="scientific">Leptospira ellinghausenii</name>
    <dbReference type="NCBI Taxonomy" id="1917822"/>
    <lineage>
        <taxon>Bacteria</taxon>
        <taxon>Pseudomonadati</taxon>
        <taxon>Spirochaetota</taxon>
        <taxon>Spirochaetia</taxon>
        <taxon>Leptospirales</taxon>
        <taxon>Leptospiraceae</taxon>
        <taxon>Leptospira</taxon>
    </lineage>
</organism>
<proteinExistence type="predicted"/>
<sequence length="112" mass="12593">MIAIPFGSDCSDQMKLTGICHLTKANVKKSILKCHQENQTAKDSCECAKSKPVIISKSASDFVSIFFAQLTFITSTYVSFDLEKPLLEFVFVPKIRLRNSDDSYLETIHLLL</sequence>
<evidence type="ECO:0000313" key="1">
    <source>
        <dbReference type="EMBL" id="GBF44429.1"/>
    </source>
</evidence>
<keyword evidence="2" id="KW-1185">Reference proteome</keyword>
<reference evidence="2" key="1">
    <citation type="journal article" date="2019" name="Microbiol. Immunol.">
        <title>Molecular and phenotypic characterization of Leptospira johnsonii sp. nov., Leptospira ellinghausenii sp. nov. and Leptospira ryugenii sp. nov. isolated from soil and water in Japan.</title>
        <authorList>
            <person name="Masuzawa T."/>
            <person name="Saito M."/>
            <person name="Nakao R."/>
            <person name="Nikaido Y."/>
            <person name="Matsumoto M."/>
            <person name="Ogawa M."/>
            <person name="Yokoyama M."/>
            <person name="Hidaka Y."/>
            <person name="Tomita J."/>
            <person name="Sakakibara K."/>
            <person name="Suzuki K."/>
            <person name="Yasuda S."/>
            <person name="Sato H."/>
            <person name="Yamaguchi M."/>
            <person name="Yoshida S.I."/>
            <person name="Koizumi N."/>
            <person name="Kawamura Y."/>
        </authorList>
    </citation>
    <scope>NUCLEOTIDE SEQUENCE [LARGE SCALE GENOMIC DNA]</scope>
    <source>
        <strain evidence="2">E18</strain>
    </source>
</reference>
<gene>
    <name evidence="1" type="ORF">LPTSP2_37320</name>
</gene>
<dbReference type="EMBL" id="BFAZ01000012">
    <property type="protein sequence ID" value="GBF44429.1"/>
    <property type="molecule type" value="Genomic_DNA"/>
</dbReference>
<dbReference type="OrthoDB" id="9864574at2"/>
<dbReference type="Proteomes" id="UP000245206">
    <property type="component" value="Unassembled WGS sequence"/>
</dbReference>
<dbReference type="AlphaFoldDB" id="A0A2P2DIJ8"/>
<dbReference type="GeneID" id="79829125"/>
<comment type="caution">
    <text evidence="1">The sequence shown here is derived from an EMBL/GenBank/DDBJ whole genome shotgun (WGS) entry which is preliminary data.</text>
</comment>
<evidence type="ECO:0000313" key="2">
    <source>
        <dbReference type="Proteomes" id="UP000245206"/>
    </source>
</evidence>
<accession>A0A2P2DIJ8</accession>